<evidence type="ECO:0000313" key="4">
    <source>
        <dbReference type="Proteomes" id="UP001331936"/>
    </source>
</evidence>
<dbReference type="PANTHER" id="PTHR43180:SF66">
    <property type="entry name" value="SHORT-CHAIN DEHYDROGENASE_REDUCTASE FAMILY PROTEIN"/>
    <property type="match status" value="1"/>
</dbReference>
<dbReference type="EMBL" id="JAUZMZ010000009">
    <property type="protein sequence ID" value="MEE2031114.1"/>
    <property type="molecule type" value="Genomic_DNA"/>
</dbReference>
<keyword evidence="2" id="KW-0560">Oxidoreductase</keyword>
<comment type="caution">
    <text evidence="3">The sequence shown here is derived from an EMBL/GenBank/DDBJ whole genome shotgun (WGS) entry which is preliminary data.</text>
</comment>
<gene>
    <name evidence="3" type="ORF">Q8814_03105</name>
</gene>
<evidence type="ECO:0000256" key="2">
    <source>
        <dbReference type="ARBA" id="ARBA00023002"/>
    </source>
</evidence>
<proteinExistence type="inferred from homology"/>
<accession>A0ABU7JM53</accession>
<evidence type="ECO:0000313" key="3">
    <source>
        <dbReference type="EMBL" id="MEE2031114.1"/>
    </source>
</evidence>
<dbReference type="PANTHER" id="PTHR43180">
    <property type="entry name" value="3-OXOACYL-(ACYL-CARRIER-PROTEIN) REDUCTASE (AFU_ORTHOLOGUE AFUA_6G11210)"/>
    <property type="match status" value="1"/>
</dbReference>
<dbReference type="RefSeq" id="WP_330150540.1">
    <property type="nucleotide sequence ID" value="NZ_JAUZMZ010000009.1"/>
</dbReference>
<dbReference type="SUPFAM" id="SSF51735">
    <property type="entry name" value="NAD(P)-binding Rossmann-fold domains"/>
    <property type="match status" value="1"/>
</dbReference>
<reference evidence="3 4" key="1">
    <citation type="submission" date="2023-08" db="EMBL/GenBank/DDBJ databases">
        <authorList>
            <person name="Girao M."/>
            <person name="Carvalho M.F."/>
        </authorList>
    </citation>
    <scope>NUCLEOTIDE SEQUENCE [LARGE SCALE GENOMIC DNA]</scope>
    <source>
        <strain evidence="3 4">CC-R104</strain>
    </source>
</reference>
<sequence>MVTGGAPGMAPLLRAALPSKGAHIVIGDVHTAAGKTVAGEVGGTFVHCDASVPEQVAALVDTAVAPGPLRRVVASAGVGHTERTVTGSDDDHRMHDLEGQVAYSATKQHW</sequence>
<comment type="similarity">
    <text evidence="1">Belongs to the short-chain dehydrogenases/reductases (SDR) family.</text>
</comment>
<name>A0ABU7JM53_9NOCA</name>
<keyword evidence="4" id="KW-1185">Reference proteome</keyword>
<dbReference type="Gene3D" id="3.40.50.720">
    <property type="entry name" value="NAD(P)-binding Rossmann-like Domain"/>
    <property type="match status" value="1"/>
</dbReference>
<organism evidence="3 4">
    <name type="scientific">Rhodococcus chondri</name>
    <dbReference type="NCBI Taxonomy" id="3065941"/>
    <lineage>
        <taxon>Bacteria</taxon>
        <taxon>Bacillati</taxon>
        <taxon>Actinomycetota</taxon>
        <taxon>Actinomycetes</taxon>
        <taxon>Mycobacteriales</taxon>
        <taxon>Nocardiaceae</taxon>
        <taxon>Rhodococcus</taxon>
    </lineage>
</organism>
<protein>
    <submittedName>
        <fullName evidence="3">SDR family oxidoreductase</fullName>
    </submittedName>
</protein>
<dbReference type="Proteomes" id="UP001331936">
    <property type="component" value="Unassembled WGS sequence"/>
</dbReference>
<dbReference type="InterPro" id="IPR002347">
    <property type="entry name" value="SDR_fam"/>
</dbReference>
<dbReference type="Pfam" id="PF13561">
    <property type="entry name" value="adh_short_C2"/>
    <property type="match status" value="1"/>
</dbReference>
<evidence type="ECO:0000256" key="1">
    <source>
        <dbReference type="ARBA" id="ARBA00006484"/>
    </source>
</evidence>
<dbReference type="InterPro" id="IPR036291">
    <property type="entry name" value="NAD(P)-bd_dom_sf"/>
</dbReference>